<dbReference type="RefSeq" id="WP_176071490.1">
    <property type="nucleotide sequence ID" value="NZ_JABWMJ010000015.1"/>
</dbReference>
<organism evidence="2 3">
    <name type="scientific">Piscinibacter koreensis</name>
    <dbReference type="NCBI Taxonomy" id="2742824"/>
    <lineage>
        <taxon>Bacteria</taxon>
        <taxon>Pseudomonadati</taxon>
        <taxon>Pseudomonadota</taxon>
        <taxon>Betaproteobacteria</taxon>
        <taxon>Burkholderiales</taxon>
        <taxon>Sphaerotilaceae</taxon>
        <taxon>Piscinibacter</taxon>
    </lineage>
</organism>
<evidence type="ECO:0000313" key="3">
    <source>
        <dbReference type="Proteomes" id="UP000529637"/>
    </source>
</evidence>
<accession>A0A7Y6NSP4</accession>
<dbReference type="AlphaFoldDB" id="A0A7Y6NSP4"/>
<feature type="compositionally biased region" description="Basic and acidic residues" evidence="1">
    <location>
        <begin position="1"/>
        <end position="12"/>
    </location>
</feature>
<reference evidence="2 3" key="1">
    <citation type="submission" date="2020-06" db="EMBL/GenBank/DDBJ databases">
        <title>Schlegella sp. ID0723 isolated from air conditioner.</title>
        <authorList>
            <person name="Kim D.Y."/>
            <person name="Kim D.-U."/>
        </authorList>
    </citation>
    <scope>NUCLEOTIDE SEQUENCE [LARGE SCALE GENOMIC DNA]</scope>
    <source>
        <strain evidence="2 3">ID0723</strain>
    </source>
</reference>
<name>A0A7Y6NSP4_9BURK</name>
<comment type="caution">
    <text evidence="2">The sequence shown here is derived from an EMBL/GenBank/DDBJ whole genome shotgun (WGS) entry which is preliminary data.</text>
</comment>
<feature type="region of interest" description="Disordered" evidence="1">
    <location>
        <begin position="1"/>
        <end position="24"/>
    </location>
</feature>
<dbReference type="EMBL" id="JABWMJ010000015">
    <property type="protein sequence ID" value="NUZ08626.1"/>
    <property type="molecule type" value="Genomic_DNA"/>
</dbReference>
<sequence>MAIDLSKLRKLETPSASMQSRRPSEDEKMVVLVKLRQGFARPSYLVPRGEISAAMFSTEVPASALQRIESDPAVESVSISKSLPGIR</sequence>
<gene>
    <name evidence="2" type="ORF">HQN59_23050</name>
</gene>
<proteinExistence type="predicted"/>
<protein>
    <submittedName>
        <fullName evidence="2">Uncharacterized protein</fullName>
    </submittedName>
</protein>
<keyword evidence="3" id="KW-1185">Reference proteome</keyword>
<evidence type="ECO:0000256" key="1">
    <source>
        <dbReference type="SAM" id="MobiDB-lite"/>
    </source>
</evidence>
<evidence type="ECO:0000313" key="2">
    <source>
        <dbReference type="EMBL" id="NUZ08626.1"/>
    </source>
</evidence>
<dbReference type="Proteomes" id="UP000529637">
    <property type="component" value="Unassembled WGS sequence"/>
</dbReference>